<feature type="region of interest" description="Disordered" evidence="2">
    <location>
        <begin position="60"/>
        <end position="219"/>
    </location>
</feature>
<dbReference type="AlphaFoldDB" id="A0AAV5EIU8"/>
<feature type="region of interest" description="Disordered" evidence="2">
    <location>
        <begin position="1"/>
        <end position="23"/>
    </location>
</feature>
<feature type="coiled-coil region" evidence="1">
    <location>
        <begin position="503"/>
        <end position="555"/>
    </location>
</feature>
<sequence>MSWRRFNFRQGPPAWSSGLRPLGRCSTQKPAPCAVVVIDEEDDGGGSDSEVFIVDAAAGKACPTPSSNLAKKGDGPSGNVINLDDDEEEVEEVSRGDKAGPSTSRGAGSPAATTPGRASSMRNRYGLNCSSDSSESDLSEGVDSESESEPESEPESDDSTSDCEIMDNSTARKMWETAASSKKKMSHGFHKGNTGMATASASSSGSETQPGENGRGLFDSECHLDEDIFRFFEAADPQFSTSRARDVPAENNLNGNMHFSGAWNQSSSCGAKDGHGPSTVPGAKERSNGNVSDGKETECVQNSNGDAKDSHINEEAFQHFTHADKEGAQNTTGAAKDCHDPSSGQNASECSHRNVKNGKRYDSSTSHALNSDTTHFRNDAVPEKASDGIKSPHLNETFVDSFVSAKRVFPTSSSPSWKYGSPPMSVSTPEKMDERIDQSPLDAHNVTSGNCSLSQKDVVDGSGQVTLSQEASNFQDGLIGEREKHKETAEFKRAAEEEWASRQRQLQIQAEEAKKLRKRKKAEALRLLDMEKKQKQRLEEVRESHKKNEEEKQLKEQYRCVVRKELEDTERRYRDTLSILRVLGIPCKGGEVCHVLVGTHNPPYDGDEKVYLLLVSLLLLILISYLELFAYVMTAYPFQVRIALKQAQVKFHPDKVSRSDIYQQVKAEETFKFISRLKEKLPQ</sequence>
<accession>A0AAV5EIU8</accession>
<keyword evidence="3" id="KW-0472">Membrane</keyword>
<keyword evidence="5" id="KW-1185">Reference proteome</keyword>
<dbReference type="EMBL" id="BQKI01000076">
    <property type="protein sequence ID" value="GJN23278.1"/>
    <property type="molecule type" value="Genomic_DNA"/>
</dbReference>
<reference evidence="4" key="1">
    <citation type="journal article" date="2018" name="DNA Res.">
        <title>Multiple hybrid de novo genome assembly of finger millet, an orphan allotetraploid crop.</title>
        <authorList>
            <person name="Hatakeyama M."/>
            <person name="Aluri S."/>
            <person name="Balachadran M.T."/>
            <person name="Sivarajan S.R."/>
            <person name="Patrignani A."/>
            <person name="Gruter S."/>
            <person name="Poveda L."/>
            <person name="Shimizu-Inatsugi R."/>
            <person name="Baeten J."/>
            <person name="Francoijs K.J."/>
            <person name="Nataraja K.N."/>
            <person name="Reddy Y.A.N."/>
            <person name="Phadnis S."/>
            <person name="Ravikumar R.L."/>
            <person name="Schlapbach R."/>
            <person name="Sreeman S.M."/>
            <person name="Shimizu K.K."/>
        </authorList>
    </citation>
    <scope>NUCLEOTIDE SEQUENCE</scope>
</reference>
<feature type="transmembrane region" description="Helical" evidence="3">
    <location>
        <begin position="610"/>
        <end position="632"/>
    </location>
</feature>
<protein>
    <recommendedName>
        <fullName evidence="6">J domain-containing protein</fullName>
    </recommendedName>
</protein>
<proteinExistence type="predicted"/>
<dbReference type="PANTHER" id="PTHR36335">
    <property type="entry name" value="CHAPERONE DNAJ-DOMAIN SUPERFAMILY PROTEIN"/>
    <property type="match status" value="1"/>
</dbReference>
<feature type="compositionally biased region" description="Polar residues" evidence="2">
    <location>
        <begin position="363"/>
        <end position="373"/>
    </location>
</feature>
<feature type="compositionally biased region" description="Basic and acidic residues" evidence="2">
    <location>
        <begin position="283"/>
        <end position="298"/>
    </location>
</feature>
<dbReference type="PANTHER" id="PTHR36335:SF1">
    <property type="entry name" value="CHAPERONE DNAJ-DOMAIN SUPERFAMILY PROTEIN"/>
    <property type="match status" value="1"/>
</dbReference>
<feature type="compositionally biased region" description="Basic and acidic residues" evidence="2">
    <location>
        <begin position="306"/>
        <end position="327"/>
    </location>
</feature>
<keyword evidence="3" id="KW-0812">Transmembrane</keyword>
<evidence type="ECO:0008006" key="6">
    <source>
        <dbReference type="Google" id="ProtNLM"/>
    </source>
</evidence>
<feature type="region of interest" description="Disordered" evidence="2">
    <location>
        <begin position="250"/>
        <end position="392"/>
    </location>
</feature>
<feature type="compositionally biased region" description="Low complexity" evidence="2">
    <location>
        <begin position="192"/>
        <end position="208"/>
    </location>
</feature>
<evidence type="ECO:0000256" key="1">
    <source>
        <dbReference type="SAM" id="Coils"/>
    </source>
</evidence>
<evidence type="ECO:0000256" key="2">
    <source>
        <dbReference type="SAM" id="MobiDB-lite"/>
    </source>
</evidence>
<comment type="caution">
    <text evidence="4">The sequence shown here is derived from an EMBL/GenBank/DDBJ whole genome shotgun (WGS) entry which is preliminary data.</text>
</comment>
<feature type="compositionally biased region" description="Acidic residues" evidence="2">
    <location>
        <begin position="134"/>
        <end position="165"/>
    </location>
</feature>
<reference evidence="4" key="2">
    <citation type="submission" date="2021-12" db="EMBL/GenBank/DDBJ databases">
        <title>Resequencing data analysis of finger millet.</title>
        <authorList>
            <person name="Hatakeyama M."/>
            <person name="Aluri S."/>
            <person name="Balachadran M.T."/>
            <person name="Sivarajan S.R."/>
            <person name="Poveda L."/>
            <person name="Shimizu-Inatsugi R."/>
            <person name="Schlapbach R."/>
            <person name="Sreeman S.M."/>
            <person name="Shimizu K.K."/>
        </authorList>
    </citation>
    <scope>NUCLEOTIDE SEQUENCE</scope>
</reference>
<evidence type="ECO:0000313" key="4">
    <source>
        <dbReference type="EMBL" id="GJN23278.1"/>
    </source>
</evidence>
<keyword evidence="1" id="KW-0175">Coiled coil</keyword>
<feature type="compositionally biased region" description="Basic residues" evidence="2">
    <location>
        <begin position="181"/>
        <end position="190"/>
    </location>
</feature>
<organism evidence="4 5">
    <name type="scientific">Eleusine coracana subsp. coracana</name>
    <dbReference type="NCBI Taxonomy" id="191504"/>
    <lineage>
        <taxon>Eukaryota</taxon>
        <taxon>Viridiplantae</taxon>
        <taxon>Streptophyta</taxon>
        <taxon>Embryophyta</taxon>
        <taxon>Tracheophyta</taxon>
        <taxon>Spermatophyta</taxon>
        <taxon>Magnoliopsida</taxon>
        <taxon>Liliopsida</taxon>
        <taxon>Poales</taxon>
        <taxon>Poaceae</taxon>
        <taxon>PACMAD clade</taxon>
        <taxon>Chloridoideae</taxon>
        <taxon>Cynodonteae</taxon>
        <taxon>Eleusininae</taxon>
        <taxon>Eleusine</taxon>
    </lineage>
</organism>
<evidence type="ECO:0000313" key="5">
    <source>
        <dbReference type="Proteomes" id="UP001054889"/>
    </source>
</evidence>
<gene>
    <name evidence="4" type="primary">gb10914</name>
    <name evidence="4" type="ORF">PR202_gb10914</name>
</gene>
<dbReference type="Proteomes" id="UP001054889">
    <property type="component" value="Unassembled WGS sequence"/>
</dbReference>
<name>A0AAV5EIU8_ELECO</name>
<feature type="compositionally biased region" description="Polar residues" evidence="2">
    <location>
        <begin position="251"/>
        <end position="269"/>
    </location>
</feature>
<evidence type="ECO:0000256" key="3">
    <source>
        <dbReference type="SAM" id="Phobius"/>
    </source>
</evidence>
<keyword evidence="3" id="KW-1133">Transmembrane helix</keyword>
<feature type="region of interest" description="Disordered" evidence="2">
    <location>
        <begin position="410"/>
        <end position="435"/>
    </location>
</feature>
<feature type="compositionally biased region" description="Basic and acidic residues" evidence="2">
    <location>
        <begin position="374"/>
        <end position="387"/>
    </location>
</feature>